<dbReference type="Pfam" id="PF13650">
    <property type="entry name" value="Asp_protease_2"/>
    <property type="match status" value="1"/>
</dbReference>
<dbReference type="SUPFAM" id="SSF50630">
    <property type="entry name" value="Acid proteases"/>
    <property type="match status" value="1"/>
</dbReference>
<accession>A0A1F5H485</accession>
<dbReference type="GO" id="GO:0006508">
    <property type="term" value="P:proteolysis"/>
    <property type="evidence" value="ECO:0007669"/>
    <property type="project" value="InterPro"/>
</dbReference>
<proteinExistence type="predicted"/>
<dbReference type="InterPro" id="IPR021109">
    <property type="entry name" value="Peptidase_aspartic_dom_sf"/>
</dbReference>
<dbReference type="Proteomes" id="UP000176740">
    <property type="component" value="Unassembled WGS sequence"/>
</dbReference>
<reference evidence="1 2" key="1">
    <citation type="journal article" date="2016" name="Nat. Commun.">
        <title>Thousands of microbial genomes shed light on interconnected biogeochemical processes in an aquifer system.</title>
        <authorList>
            <person name="Anantharaman K."/>
            <person name="Brown C.T."/>
            <person name="Hug L.A."/>
            <person name="Sharon I."/>
            <person name="Castelle C.J."/>
            <person name="Probst A.J."/>
            <person name="Thomas B.C."/>
            <person name="Singh A."/>
            <person name="Wilkins M.J."/>
            <person name="Karaoz U."/>
            <person name="Brodie E.L."/>
            <person name="Williams K.H."/>
            <person name="Hubbard S.S."/>
            <person name="Banfield J.F."/>
        </authorList>
    </citation>
    <scope>NUCLEOTIDE SEQUENCE [LARGE SCALE GENOMIC DNA]</scope>
</reference>
<dbReference type="Gene3D" id="2.40.70.10">
    <property type="entry name" value="Acid Proteases"/>
    <property type="match status" value="1"/>
</dbReference>
<dbReference type="InterPro" id="IPR001969">
    <property type="entry name" value="Aspartic_peptidase_AS"/>
</dbReference>
<dbReference type="PROSITE" id="PS00141">
    <property type="entry name" value="ASP_PROTEASE"/>
    <property type="match status" value="1"/>
</dbReference>
<sequence>MKFKYPYEISSSLEFGNIPNISFWLNVDTSSGLVPFFFLFDTGADVSSLPVSAAQKLAIDLDQCPQIPMSGYEGTTISVYKSKIKINFNKKPLTIPCVFHPNDNVPILMGRAGILDRFNILMDGKSKEITFEEI</sequence>
<evidence type="ECO:0008006" key="3">
    <source>
        <dbReference type="Google" id="ProtNLM"/>
    </source>
</evidence>
<dbReference type="AlphaFoldDB" id="A0A1F5H485"/>
<gene>
    <name evidence="1" type="ORF">A3A49_02860</name>
</gene>
<evidence type="ECO:0000313" key="2">
    <source>
        <dbReference type="Proteomes" id="UP000176740"/>
    </source>
</evidence>
<name>A0A1F5H485_9BACT</name>
<dbReference type="GO" id="GO:0004190">
    <property type="term" value="F:aspartic-type endopeptidase activity"/>
    <property type="evidence" value="ECO:0007669"/>
    <property type="project" value="InterPro"/>
</dbReference>
<organism evidence="1 2">
    <name type="scientific">Candidatus Curtissbacteria bacterium RIFCSPLOWO2_01_FULL_38_11b</name>
    <dbReference type="NCBI Taxonomy" id="1797725"/>
    <lineage>
        <taxon>Bacteria</taxon>
        <taxon>Candidatus Curtissiibacteriota</taxon>
    </lineage>
</organism>
<comment type="caution">
    <text evidence="1">The sequence shown here is derived from an EMBL/GenBank/DDBJ whole genome shotgun (WGS) entry which is preliminary data.</text>
</comment>
<evidence type="ECO:0000313" key="1">
    <source>
        <dbReference type="EMBL" id="OGD98844.1"/>
    </source>
</evidence>
<dbReference type="CDD" id="cd00303">
    <property type="entry name" value="retropepsin_like"/>
    <property type="match status" value="1"/>
</dbReference>
<dbReference type="EMBL" id="MFBO01000003">
    <property type="protein sequence ID" value="OGD98844.1"/>
    <property type="molecule type" value="Genomic_DNA"/>
</dbReference>
<protein>
    <recommendedName>
        <fullName evidence="3">Peptidase A2 domain-containing protein</fullName>
    </recommendedName>
</protein>